<dbReference type="GO" id="GO:0030145">
    <property type="term" value="F:manganese ion binding"/>
    <property type="evidence" value="ECO:0007669"/>
    <property type="project" value="InterPro"/>
</dbReference>
<dbReference type="InterPro" id="IPR000059">
    <property type="entry name" value="NUDIX_hydrolase_NudL_CS"/>
</dbReference>
<reference evidence="9" key="1">
    <citation type="submission" date="2021-01" db="EMBL/GenBank/DDBJ databases">
        <authorList>
            <person name="Corre E."/>
            <person name="Pelletier E."/>
            <person name="Niang G."/>
            <person name="Scheremetjew M."/>
            <person name="Finn R."/>
            <person name="Kale V."/>
            <person name="Holt S."/>
            <person name="Cochrane G."/>
            <person name="Meng A."/>
            <person name="Brown T."/>
            <person name="Cohen L."/>
        </authorList>
    </citation>
    <scope>NUCLEOTIDE SEQUENCE</scope>
    <source>
        <strain evidence="9">GSBS06</strain>
    </source>
</reference>
<name>A0A7S3LNH5_9STRA</name>
<dbReference type="InterPro" id="IPR045121">
    <property type="entry name" value="CoAse"/>
</dbReference>
<dbReference type="InterPro" id="IPR000086">
    <property type="entry name" value="NUDIX_hydrolase_dom"/>
</dbReference>
<evidence type="ECO:0000256" key="5">
    <source>
        <dbReference type="ARBA" id="ARBA00022801"/>
    </source>
</evidence>
<protein>
    <recommendedName>
        <fullName evidence="8">Nudix hydrolase domain-containing protein</fullName>
    </recommendedName>
</protein>
<keyword evidence="5" id="KW-0378">Hydrolase</keyword>
<keyword evidence="4" id="KW-0479">Metal-binding</keyword>
<dbReference type="GO" id="GO:0000287">
    <property type="term" value="F:magnesium ion binding"/>
    <property type="evidence" value="ECO:0007669"/>
    <property type="project" value="InterPro"/>
</dbReference>
<evidence type="ECO:0000259" key="8">
    <source>
        <dbReference type="PROSITE" id="PS51462"/>
    </source>
</evidence>
<evidence type="ECO:0000256" key="2">
    <source>
        <dbReference type="ARBA" id="ARBA00001946"/>
    </source>
</evidence>
<dbReference type="Gene3D" id="3.90.79.10">
    <property type="entry name" value="Nucleoside Triphosphate Pyrophosphohydrolase"/>
    <property type="match status" value="1"/>
</dbReference>
<feature type="domain" description="Nudix hydrolase" evidence="8">
    <location>
        <begin position="221"/>
        <end position="361"/>
    </location>
</feature>
<dbReference type="SUPFAM" id="SSF55811">
    <property type="entry name" value="Nudix"/>
    <property type="match status" value="1"/>
</dbReference>
<comment type="cofactor">
    <cofactor evidence="1">
        <name>Mn(2+)</name>
        <dbReference type="ChEBI" id="CHEBI:29035"/>
    </cofactor>
</comment>
<dbReference type="PROSITE" id="PS01293">
    <property type="entry name" value="NUDIX_COA"/>
    <property type="match status" value="1"/>
</dbReference>
<evidence type="ECO:0000256" key="1">
    <source>
        <dbReference type="ARBA" id="ARBA00001936"/>
    </source>
</evidence>
<gene>
    <name evidence="9" type="ORF">ASTO00021_LOCUS6184</name>
</gene>
<dbReference type="GO" id="GO:0010945">
    <property type="term" value="F:coenzyme A diphosphatase activity"/>
    <property type="evidence" value="ECO:0007669"/>
    <property type="project" value="InterPro"/>
</dbReference>
<evidence type="ECO:0000256" key="7">
    <source>
        <dbReference type="ARBA" id="ARBA00023211"/>
    </source>
</evidence>
<accession>A0A7S3LNH5</accession>
<dbReference type="PROSITE" id="PS51462">
    <property type="entry name" value="NUDIX"/>
    <property type="match status" value="1"/>
</dbReference>
<dbReference type="InterPro" id="IPR015797">
    <property type="entry name" value="NUDIX_hydrolase-like_dom_sf"/>
</dbReference>
<dbReference type="Pfam" id="PF00293">
    <property type="entry name" value="NUDIX"/>
    <property type="match status" value="1"/>
</dbReference>
<dbReference type="PANTHER" id="PTHR12992">
    <property type="entry name" value="NUDIX HYDROLASE"/>
    <property type="match status" value="1"/>
</dbReference>
<keyword evidence="6" id="KW-0460">Magnesium</keyword>
<dbReference type="CDD" id="cd03426">
    <property type="entry name" value="NUDIX_CoAse_Nudt7"/>
    <property type="match status" value="1"/>
</dbReference>
<evidence type="ECO:0000256" key="3">
    <source>
        <dbReference type="ARBA" id="ARBA00006506"/>
    </source>
</evidence>
<evidence type="ECO:0000256" key="6">
    <source>
        <dbReference type="ARBA" id="ARBA00022842"/>
    </source>
</evidence>
<dbReference type="GO" id="GO:0009132">
    <property type="term" value="P:nucleoside diphosphate metabolic process"/>
    <property type="evidence" value="ECO:0007669"/>
    <property type="project" value="InterPro"/>
</dbReference>
<proteinExistence type="inferred from homology"/>
<keyword evidence="7" id="KW-0464">Manganese</keyword>
<dbReference type="EMBL" id="HBIN01008350">
    <property type="protein sequence ID" value="CAE0435909.1"/>
    <property type="molecule type" value="Transcribed_RNA"/>
</dbReference>
<comment type="similarity">
    <text evidence="3">Belongs to the Nudix hydrolase family. PCD1 subfamily.</text>
</comment>
<evidence type="ECO:0000256" key="4">
    <source>
        <dbReference type="ARBA" id="ARBA00022723"/>
    </source>
</evidence>
<evidence type="ECO:0000313" key="9">
    <source>
        <dbReference type="EMBL" id="CAE0435909.1"/>
    </source>
</evidence>
<sequence>MSIYLQKFSRSTGTRWVRKTLWLCLDISNTSTRNNVKLLGGTSLRRDLVSRAGAGATASNSIVENEKDTEHKHKKKILKSTSSGVDGILVKDSKEENIGRMLKTWINVKEDTGFRGHFVSGQKGDDLDALVNHFTAPALARALRDREETLAHCANLANKDKMDELKSYLEPFGRIKPDKRHRPKPLRLPNLSEPGGLFQESVLERLKIRLNRLPREITKRARHRACVVLPMCLVKNEPSVLFTKRSDDLRRHKGEVCFPGGMVDDEDHSIVEAGLRELHEEIGIEPKSVDVLGILRCDWSEVHSLTGVAVTPVCGYLGSIDNTEFKLNPMEVKNCFTVPVVELLDKANWTLQRFNAPVFRVPGDTEEEKVVWGLTGYILHRFTRLLPSVLFENEGVSRSISFSIERGDIS</sequence>
<dbReference type="PANTHER" id="PTHR12992:SF11">
    <property type="entry name" value="MITOCHONDRIAL COENZYME A DIPHOSPHATASE NUDT8"/>
    <property type="match status" value="1"/>
</dbReference>
<comment type="cofactor">
    <cofactor evidence="2">
        <name>Mg(2+)</name>
        <dbReference type="ChEBI" id="CHEBI:18420"/>
    </cofactor>
</comment>
<dbReference type="AlphaFoldDB" id="A0A7S3LNH5"/>
<organism evidence="9">
    <name type="scientific">Aplanochytrium stocchinoi</name>
    <dbReference type="NCBI Taxonomy" id="215587"/>
    <lineage>
        <taxon>Eukaryota</taxon>
        <taxon>Sar</taxon>
        <taxon>Stramenopiles</taxon>
        <taxon>Bigyra</taxon>
        <taxon>Labyrinthulomycetes</taxon>
        <taxon>Thraustochytrida</taxon>
        <taxon>Thraustochytriidae</taxon>
        <taxon>Aplanochytrium</taxon>
    </lineage>
</organism>